<dbReference type="InterPro" id="IPR019956">
    <property type="entry name" value="Ubiquitin_dom"/>
</dbReference>
<feature type="domain" description="Ubiquitin-like" evidence="1">
    <location>
        <begin position="364"/>
        <end position="439"/>
    </location>
</feature>
<gene>
    <name evidence="2" type="ORF">APTSU1_000543100</name>
</gene>
<dbReference type="InterPro" id="IPR000626">
    <property type="entry name" value="Ubiquitin-like_dom"/>
</dbReference>
<feature type="domain" description="Ubiquitin-like" evidence="1">
    <location>
        <begin position="516"/>
        <end position="591"/>
    </location>
</feature>
<name>A0ABQ0ETV1_APOSI</name>
<dbReference type="Proteomes" id="UP001623349">
    <property type="component" value="Unassembled WGS sequence"/>
</dbReference>
<reference evidence="2 3" key="1">
    <citation type="submission" date="2024-08" db="EMBL/GenBank/DDBJ databases">
        <title>The draft genome of Apodemus speciosus.</title>
        <authorList>
            <person name="Nabeshima K."/>
            <person name="Suzuki S."/>
            <person name="Onuma M."/>
        </authorList>
    </citation>
    <scope>NUCLEOTIDE SEQUENCE [LARGE SCALE GENOMIC DNA]</scope>
    <source>
        <strain evidence="2">IB14-021</strain>
    </source>
</reference>
<dbReference type="Pfam" id="PF00240">
    <property type="entry name" value="ubiquitin"/>
    <property type="match status" value="10"/>
</dbReference>
<evidence type="ECO:0000259" key="1">
    <source>
        <dbReference type="PROSITE" id="PS50053"/>
    </source>
</evidence>
<dbReference type="SUPFAM" id="SSF54236">
    <property type="entry name" value="Ubiquitin-like"/>
    <property type="match status" value="11"/>
</dbReference>
<feature type="domain" description="Ubiquitin-like" evidence="1">
    <location>
        <begin position="288"/>
        <end position="363"/>
    </location>
</feature>
<dbReference type="PROSITE" id="PS50053">
    <property type="entry name" value="UBIQUITIN_2"/>
    <property type="match status" value="10"/>
</dbReference>
<dbReference type="EMBL" id="BAAFST010000005">
    <property type="protein sequence ID" value="GAB1290201.1"/>
    <property type="molecule type" value="Genomic_DNA"/>
</dbReference>
<dbReference type="InterPro" id="IPR019954">
    <property type="entry name" value="Ubiquitin_CS"/>
</dbReference>
<evidence type="ECO:0000313" key="3">
    <source>
        <dbReference type="Proteomes" id="UP001623349"/>
    </source>
</evidence>
<sequence>MQIFVKTLTGKTITLEVEPSDTIENVKAKIQDKEGIPPDQQRLIFAGIHPASGPSPQGWDADFVKTLTGKTITLEVEPSDTIENVKAKIQDKEGIPPDQQRLIFAGKQLEDGRTLSDYNIQKESTLHLVLRLRGGMQIFVKTLTGKTITLEVEPSDTIENVKAKIQDKEGIPPDQQRLIFAGKQLEDGRTLSDYNIQKESTLHLVLRLRGGMQIFVKTLTGKTITLEVEPSDTIENVKAKIQDKEGIPPDQQRLIFAGKQLEDGRTLSDYNIQKESTLHLVLRLRGGMQIFVKTLTGKTITLEVEPSDTIENVKAKIQDKEGIPPDQQRLIFAGKQLEDGRTLSDYNIQKESTLHLVLRLRGGMQIFVKTLTGKTITLEVEPSDTIENVKAKIQDKEGIPPDQQRLIFAGKQLEDGRTLSDYNIQKESTLHLVLRLRGGMQIFVKTLTGKTITLEVEPSDTIENVKAKIQDKEGIPPDQQRLIFAGKQLEDGRTLSDYNIQKESTLHLVLRLRGGMQIFVKTLTGKTITLEVEPSDTIENVKAKIQDKEGIPPDQQRLIFAGKQLEDGRTLSDYNIQKESTLHLVLRLRGGMQIRQLEDGRTLSDYNIQKESTLHLVLRLRGGMQIFVKTLTGKTITLEVEPSDTIENVKAKIQDKEGIPPDQQRLIFAGKQLEDGRTLSDYNIQKESTLHLVLRLRGGMQIFVKTLTGKTITLEVEPSVTTKKVKQEDRRSFLTTVSRKSPPCACSWV</sequence>
<protein>
    <submittedName>
        <fullName evidence="2">Polyubiquitin-C</fullName>
    </submittedName>
</protein>
<dbReference type="SMART" id="SM00213">
    <property type="entry name" value="UBQ"/>
    <property type="match status" value="9"/>
</dbReference>
<feature type="domain" description="Ubiquitin-like" evidence="1">
    <location>
        <begin position="440"/>
        <end position="515"/>
    </location>
</feature>
<keyword evidence="3" id="KW-1185">Reference proteome</keyword>
<dbReference type="Gene3D" id="3.10.20.90">
    <property type="entry name" value="Phosphatidylinositol 3-kinase Catalytic Subunit, Chain A, domain 1"/>
    <property type="match status" value="11"/>
</dbReference>
<feature type="domain" description="Ubiquitin-like" evidence="1">
    <location>
        <begin position="595"/>
        <end position="623"/>
    </location>
</feature>
<comment type="caution">
    <text evidence="2">The sequence shown here is derived from an EMBL/GenBank/DDBJ whole genome shotgun (WGS) entry which is preliminary data.</text>
</comment>
<organism evidence="2 3">
    <name type="scientific">Apodemus speciosus</name>
    <name type="common">Large Japanese field mouse</name>
    <dbReference type="NCBI Taxonomy" id="105296"/>
    <lineage>
        <taxon>Eukaryota</taxon>
        <taxon>Metazoa</taxon>
        <taxon>Chordata</taxon>
        <taxon>Craniata</taxon>
        <taxon>Vertebrata</taxon>
        <taxon>Euteleostomi</taxon>
        <taxon>Mammalia</taxon>
        <taxon>Eutheria</taxon>
        <taxon>Euarchontoglires</taxon>
        <taxon>Glires</taxon>
        <taxon>Rodentia</taxon>
        <taxon>Myomorpha</taxon>
        <taxon>Muroidea</taxon>
        <taxon>Muridae</taxon>
        <taxon>Murinae</taxon>
        <taxon>Apodemus</taxon>
    </lineage>
</organism>
<dbReference type="CDD" id="cd01803">
    <property type="entry name" value="Ubl_ubiquitin"/>
    <property type="match status" value="8"/>
</dbReference>
<feature type="domain" description="Ubiquitin-like" evidence="1">
    <location>
        <begin position="136"/>
        <end position="211"/>
    </location>
</feature>
<evidence type="ECO:0000313" key="2">
    <source>
        <dbReference type="EMBL" id="GAB1290201.1"/>
    </source>
</evidence>
<dbReference type="InterPro" id="IPR029071">
    <property type="entry name" value="Ubiquitin-like_domsf"/>
</dbReference>
<feature type="domain" description="Ubiquitin-like" evidence="1">
    <location>
        <begin position="624"/>
        <end position="699"/>
    </location>
</feature>
<feature type="domain" description="Ubiquitin-like" evidence="1">
    <location>
        <begin position="1"/>
        <end position="47"/>
    </location>
</feature>
<dbReference type="PROSITE" id="PS00299">
    <property type="entry name" value="UBIQUITIN_1"/>
    <property type="match status" value="8"/>
</dbReference>
<dbReference type="InterPro" id="IPR050158">
    <property type="entry name" value="Ubiquitin_ubiquitin-like"/>
</dbReference>
<feature type="domain" description="Ubiquitin-like" evidence="1">
    <location>
        <begin position="63"/>
        <end position="135"/>
    </location>
</feature>
<feature type="domain" description="Ubiquitin-like" evidence="1">
    <location>
        <begin position="212"/>
        <end position="287"/>
    </location>
</feature>
<accession>A0ABQ0ETV1</accession>
<dbReference type="PANTHER" id="PTHR10666">
    <property type="entry name" value="UBIQUITIN"/>
    <property type="match status" value="1"/>
</dbReference>
<dbReference type="PRINTS" id="PR00348">
    <property type="entry name" value="UBIQUITIN"/>
</dbReference>
<proteinExistence type="predicted"/>